<keyword evidence="4 7" id="KW-0648">Protein biosynthesis</keyword>
<keyword evidence="10" id="KW-1185">Reference proteome</keyword>
<organism evidence="9 10">
    <name type="scientific">Kitasatospora acidiphila</name>
    <dbReference type="NCBI Taxonomy" id="2567942"/>
    <lineage>
        <taxon>Bacteria</taxon>
        <taxon>Bacillati</taxon>
        <taxon>Actinomycetota</taxon>
        <taxon>Actinomycetes</taxon>
        <taxon>Kitasatosporales</taxon>
        <taxon>Streptomycetaceae</taxon>
        <taxon>Kitasatospora</taxon>
    </lineage>
</organism>
<dbReference type="InterPro" id="IPR001412">
    <property type="entry name" value="aa-tRNA-synth_I_CS"/>
</dbReference>
<evidence type="ECO:0000256" key="4">
    <source>
        <dbReference type="ARBA" id="ARBA00022917"/>
    </source>
</evidence>
<dbReference type="PANTHER" id="PTHR45765">
    <property type="entry name" value="METHIONINE--TRNA LIGASE"/>
    <property type="match status" value="1"/>
</dbReference>
<dbReference type="Proteomes" id="UP000319103">
    <property type="component" value="Unassembled WGS sequence"/>
</dbReference>
<comment type="catalytic activity">
    <reaction evidence="6">
        <text>tRNA(Met) + L-methionine + ATP = L-methionyl-tRNA(Met) + AMP + diphosphate</text>
        <dbReference type="Rhea" id="RHEA:13481"/>
        <dbReference type="Rhea" id="RHEA-COMP:9667"/>
        <dbReference type="Rhea" id="RHEA-COMP:9698"/>
        <dbReference type="ChEBI" id="CHEBI:30616"/>
        <dbReference type="ChEBI" id="CHEBI:33019"/>
        <dbReference type="ChEBI" id="CHEBI:57844"/>
        <dbReference type="ChEBI" id="CHEBI:78442"/>
        <dbReference type="ChEBI" id="CHEBI:78530"/>
        <dbReference type="ChEBI" id="CHEBI:456215"/>
        <dbReference type="EC" id="6.1.1.10"/>
    </reaction>
</comment>
<dbReference type="Gene3D" id="2.20.28.20">
    <property type="entry name" value="Methionyl-tRNA synthetase, Zn-domain"/>
    <property type="match status" value="1"/>
</dbReference>
<dbReference type="EMBL" id="VIGB01000003">
    <property type="protein sequence ID" value="TQF07740.1"/>
    <property type="molecule type" value="Genomic_DNA"/>
</dbReference>
<dbReference type="Gene3D" id="3.40.50.620">
    <property type="entry name" value="HUPs"/>
    <property type="match status" value="1"/>
</dbReference>
<dbReference type="PANTHER" id="PTHR45765:SF1">
    <property type="entry name" value="METHIONINE--TRNA LIGASE, CYTOPLASMIC"/>
    <property type="match status" value="1"/>
</dbReference>
<evidence type="ECO:0000256" key="7">
    <source>
        <dbReference type="RuleBase" id="RU363039"/>
    </source>
</evidence>
<name>A0A540WFE1_9ACTN</name>
<protein>
    <submittedName>
        <fullName evidence="9">Class I tRNA ligase family protein</fullName>
    </submittedName>
</protein>
<proteinExistence type="inferred from homology"/>
<evidence type="ECO:0000313" key="9">
    <source>
        <dbReference type="EMBL" id="TQF07740.1"/>
    </source>
</evidence>
<sequence length="563" mass="60810">MTRPRILIAATPTPNGDLHVGHLAGPYLVGDIYARYLRAAGAPVTWTTITDDSQTYVVASAARKGTSPARLAAASTAAIERTLRGLAIELTRGTEQLLPPVDARYREAVTEFVAALHAAGRLRERTVRLPYAEQSGRHLYDGLLTGGCPACGAGSNGGACEDCGTPNNYDELRDPRSTLDPQEPVSIREERILVLPMEEYRAELEAHFAEVTPRWRPHPKQLIEQLLSRPLPDIPVTVPGGWGVPAPFAPTAGQIVYPWVEAMPASMYATWWANGQDPALPYDHYWRAEQGAELVFLHGFDNTYHWGLLDLVLLLAHGDRYIRPSANVVNEFYELEHAKFSTSRNHLIRGTELIEEGVPRDVLRFHLALTLPERARTNFTRAELALLTDRQLIAPWRELGDALDAALAGHDGAPLPVSAAAQARVAALAAELRASFEPGAFSVARAAARLSEHLAELREQAAAGTEPGDLLAGLRALLAWSAPILVDTAEAARAAGIDLGLTAGPVPDKIAPFRLPRLPVGPTGFAATPIEASTEAPIEASFEASVNAKAPVEALVQEKDDRS</sequence>
<keyword evidence="2 7" id="KW-0547">Nucleotide-binding</keyword>
<evidence type="ECO:0000256" key="5">
    <source>
        <dbReference type="ARBA" id="ARBA00023146"/>
    </source>
</evidence>
<keyword evidence="5 7" id="KW-0030">Aminoacyl-tRNA synthetase</keyword>
<dbReference type="GO" id="GO:0004825">
    <property type="term" value="F:methionine-tRNA ligase activity"/>
    <property type="evidence" value="ECO:0007669"/>
    <property type="project" value="UniProtKB-EC"/>
</dbReference>
<dbReference type="AlphaFoldDB" id="A0A540WFE1"/>
<dbReference type="GO" id="GO:0005829">
    <property type="term" value="C:cytosol"/>
    <property type="evidence" value="ECO:0007669"/>
    <property type="project" value="TreeGrafter"/>
</dbReference>
<dbReference type="PROSITE" id="PS00178">
    <property type="entry name" value="AA_TRNA_LIGASE_I"/>
    <property type="match status" value="1"/>
</dbReference>
<accession>A0A540WFE1</accession>
<dbReference type="InterPro" id="IPR023458">
    <property type="entry name" value="Met-tRNA_ligase_1"/>
</dbReference>
<evidence type="ECO:0000256" key="6">
    <source>
        <dbReference type="ARBA" id="ARBA00047364"/>
    </source>
</evidence>
<dbReference type="Pfam" id="PF09334">
    <property type="entry name" value="tRNA-synt_1g"/>
    <property type="match status" value="1"/>
</dbReference>
<dbReference type="GO" id="GO:0006431">
    <property type="term" value="P:methionyl-tRNA aminoacylation"/>
    <property type="evidence" value="ECO:0007669"/>
    <property type="project" value="TreeGrafter"/>
</dbReference>
<evidence type="ECO:0000256" key="2">
    <source>
        <dbReference type="ARBA" id="ARBA00022741"/>
    </source>
</evidence>
<evidence type="ECO:0000256" key="1">
    <source>
        <dbReference type="ARBA" id="ARBA00022598"/>
    </source>
</evidence>
<comment type="similarity">
    <text evidence="7">Belongs to the class-I aminoacyl-tRNA synthetase family.</text>
</comment>
<feature type="domain" description="Methionyl/Leucyl tRNA synthetase" evidence="8">
    <location>
        <begin position="9"/>
        <end position="394"/>
    </location>
</feature>
<dbReference type="SUPFAM" id="SSF52374">
    <property type="entry name" value="Nucleotidylyl transferase"/>
    <property type="match status" value="1"/>
</dbReference>
<evidence type="ECO:0000259" key="8">
    <source>
        <dbReference type="Pfam" id="PF09334"/>
    </source>
</evidence>
<dbReference type="InterPro" id="IPR015413">
    <property type="entry name" value="Methionyl/Leucyl_tRNA_Synth"/>
</dbReference>
<dbReference type="InterPro" id="IPR029038">
    <property type="entry name" value="MetRS_Zn"/>
</dbReference>
<evidence type="ECO:0000313" key="10">
    <source>
        <dbReference type="Proteomes" id="UP000319103"/>
    </source>
</evidence>
<gene>
    <name evidence="9" type="ORF">E6W39_33990</name>
</gene>
<reference evidence="9 10" key="1">
    <citation type="submission" date="2019-06" db="EMBL/GenBank/DDBJ databases">
        <title>Description of Kitasatospora acidophila sp. nov. isolated from pine grove soil, and reclassification of Streptomyces novaecaesareae to Kitasatospora novaeceasareae comb. nov.</title>
        <authorList>
            <person name="Kim M.J."/>
        </authorList>
    </citation>
    <scope>NUCLEOTIDE SEQUENCE [LARGE SCALE GENOMIC DNA]</scope>
    <source>
        <strain evidence="9 10">MMS16-CNU292</strain>
    </source>
</reference>
<dbReference type="OrthoDB" id="9810191at2"/>
<comment type="caution">
    <text evidence="9">The sequence shown here is derived from an EMBL/GenBank/DDBJ whole genome shotgun (WGS) entry which is preliminary data.</text>
</comment>
<evidence type="ECO:0000256" key="3">
    <source>
        <dbReference type="ARBA" id="ARBA00022840"/>
    </source>
</evidence>
<dbReference type="GO" id="GO:0005524">
    <property type="term" value="F:ATP binding"/>
    <property type="evidence" value="ECO:0007669"/>
    <property type="project" value="UniProtKB-KW"/>
</dbReference>
<keyword evidence="3 7" id="KW-0067">ATP-binding</keyword>
<dbReference type="InterPro" id="IPR014729">
    <property type="entry name" value="Rossmann-like_a/b/a_fold"/>
</dbReference>
<keyword evidence="1 7" id="KW-0436">Ligase</keyword>